<comment type="caution">
    <text evidence="2">The sequence shown here is derived from an EMBL/GenBank/DDBJ whole genome shotgun (WGS) entry which is preliminary data.</text>
</comment>
<feature type="region of interest" description="Disordered" evidence="1">
    <location>
        <begin position="236"/>
        <end position="281"/>
    </location>
</feature>
<feature type="compositionally biased region" description="Acidic residues" evidence="1">
    <location>
        <begin position="237"/>
        <end position="247"/>
    </location>
</feature>
<keyword evidence="3" id="KW-1185">Reference proteome</keyword>
<feature type="compositionally biased region" description="Basic and acidic residues" evidence="1">
    <location>
        <begin position="448"/>
        <end position="460"/>
    </location>
</feature>
<dbReference type="InParanoid" id="A0A1Y2B6U1"/>
<feature type="compositionally biased region" description="Low complexity" evidence="1">
    <location>
        <begin position="143"/>
        <end position="178"/>
    </location>
</feature>
<feature type="compositionally biased region" description="Polar residues" evidence="1">
    <location>
        <begin position="327"/>
        <end position="337"/>
    </location>
</feature>
<feature type="compositionally biased region" description="Low complexity" evidence="1">
    <location>
        <begin position="372"/>
        <end position="385"/>
    </location>
</feature>
<dbReference type="AlphaFoldDB" id="A0A1Y2B6U1"/>
<evidence type="ECO:0000313" key="3">
    <source>
        <dbReference type="Proteomes" id="UP000193986"/>
    </source>
</evidence>
<dbReference type="OrthoDB" id="2572819at2759"/>
<gene>
    <name evidence="2" type="ORF">BCR39DRAFT_505084</name>
</gene>
<feature type="region of interest" description="Disordered" evidence="1">
    <location>
        <begin position="1"/>
        <end position="39"/>
    </location>
</feature>
<organism evidence="2 3">
    <name type="scientific">Naematelia encephala</name>
    <dbReference type="NCBI Taxonomy" id="71784"/>
    <lineage>
        <taxon>Eukaryota</taxon>
        <taxon>Fungi</taxon>
        <taxon>Dikarya</taxon>
        <taxon>Basidiomycota</taxon>
        <taxon>Agaricomycotina</taxon>
        <taxon>Tremellomycetes</taxon>
        <taxon>Tremellales</taxon>
        <taxon>Naemateliaceae</taxon>
        <taxon>Naematelia</taxon>
    </lineage>
</organism>
<proteinExistence type="predicted"/>
<protein>
    <submittedName>
        <fullName evidence="2">Uncharacterized protein</fullName>
    </submittedName>
</protein>
<dbReference type="Proteomes" id="UP000193986">
    <property type="component" value="Unassembled WGS sequence"/>
</dbReference>
<dbReference type="EMBL" id="MCFC01000019">
    <property type="protein sequence ID" value="ORY30558.1"/>
    <property type="molecule type" value="Genomic_DNA"/>
</dbReference>
<feature type="region of interest" description="Disordered" evidence="1">
    <location>
        <begin position="297"/>
        <end position="476"/>
    </location>
</feature>
<accession>A0A1Y2B6U1</accession>
<feature type="region of interest" description="Disordered" evidence="1">
    <location>
        <begin position="74"/>
        <end position="195"/>
    </location>
</feature>
<reference evidence="2 3" key="1">
    <citation type="submission" date="2016-07" db="EMBL/GenBank/DDBJ databases">
        <title>Pervasive Adenine N6-methylation of Active Genes in Fungi.</title>
        <authorList>
            <consortium name="DOE Joint Genome Institute"/>
            <person name="Mondo S.J."/>
            <person name="Dannebaum R.O."/>
            <person name="Kuo R.C."/>
            <person name="Labutti K."/>
            <person name="Haridas S."/>
            <person name="Kuo A."/>
            <person name="Salamov A."/>
            <person name="Ahrendt S.R."/>
            <person name="Lipzen A."/>
            <person name="Sullivan W."/>
            <person name="Andreopoulos W.B."/>
            <person name="Clum A."/>
            <person name="Lindquist E."/>
            <person name="Daum C."/>
            <person name="Ramamoorthy G.K."/>
            <person name="Gryganskyi A."/>
            <person name="Culley D."/>
            <person name="Magnuson J.K."/>
            <person name="James T.Y."/>
            <person name="O'Malley M.A."/>
            <person name="Stajich J.E."/>
            <person name="Spatafora J.W."/>
            <person name="Visel A."/>
            <person name="Grigoriev I.V."/>
        </authorList>
    </citation>
    <scope>NUCLEOTIDE SEQUENCE [LARGE SCALE GENOMIC DNA]</scope>
    <source>
        <strain evidence="2 3">68-887.2</strain>
    </source>
</reference>
<name>A0A1Y2B6U1_9TREE</name>
<feature type="compositionally biased region" description="Low complexity" evidence="1">
    <location>
        <begin position="255"/>
        <end position="270"/>
    </location>
</feature>
<feature type="compositionally biased region" description="Polar residues" evidence="1">
    <location>
        <begin position="300"/>
        <end position="310"/>
    </location>
</feature>
<sequence length="639" mass="67450">MPFPVGSPAPMHNRISLGERPRRPSPLLHEIQPPSRRLSSHQMLLLTPFGESMQPPSMILGGGGGVSMGMGMSRGSSSMGSGANVNLNPPHSAPPRMGSIPDRPFASARRESGGRAAPIGPSPTAMRPPVSSRNLRNTRHHSLLSSTTTQPSPLASAPLTTIPSETDSSECSTRESSSQGHSIHDVPASSAAHTVPMMRSNSLPVMTLRELQALKEKDGELGITRGGNWAWISRDDELAEESEEDETPALSKGPTASASSTSLQSTAGSTPPSRIPFTFSDPFASTTSTASGMVREGIHYSSSHPPSATTPGYHYSPTYNDTRRMSETPSAISQHSPRSILDPPRRPSAPGHLSSRSSILSLNDPYPPPPRSSGSSTRSVAGSVSGLAPPLVSDRMVNPEFTNQSPPRSVRLMRYKSAPGRATGLGLQIKVRDQPGPSTEHASASSGSDRRESSGSEGRRGSHTSRGSRRTSKRALGSWAAVDVVESLPTDLETSPASDVSGRRRSIQLHLSDMPSAPSQQNREDTTVVVLEQISSRAPLSDFGLKLSRASISYGHAASLSALGGRNSLGGAVMMGEAWVEAFPRRGSLAVLSRTPLGPWARSGTEAAVPAVGIRGTGVSFGAHWSERRGSWAEGWGKD</sequence>
<evidence type="ECO:0000313" key="2">
    <source>
        <dbReference type="EMBL" id="ORY30558.1"/>
    </source>
</evidence>
<evidence type="ECO:0000256" key="1">
    <source>
        <dbReference type="SAM" id="MobiDB-lite"/>
    </source>
</evidence>
<feature type="compositionally biased region" description="Basic residues" evidence="1">
    <location>
        <begin position="461"/>
        <end position="473"/>
    </location>
</feature>